<accession>A0A0F4LUQ4</accession>
<keyword evidence="1" id="KW-1133">Transmembrane helix</keyword>
<comment type="caution">
    <text evidence="3">The sequence shown here is derived from an EMBL/GenBank/DDBJ whole genome shotgun (WGS) entry which is preliminary data.</text>
</comment>
<dbReference type="HOGENOM" id="CLU_096028_1_0_9"/>
<dbReference type="RefSeq" id="WP_046316832.1">
    <property type="nucleotide sequence ID" value="NZ_JAMBJK010000020.1"/>
</dbReference>
<keyword evidence="4" id="KW-1185">Reference proteome</keyword>
<evidence type="ECO:0000313" key="3">
    <source>
        <dbReference type="EMBL" id="KJY62004.1"/>
    </source>
</evidence>
<dbReference type="AlphaFoldDB" id="A0A0F4LUQ4"/>
<feature type="transmembrane region" description="Helical" evidence="1">
    <location>
        <begin position="106"/>
        <end position="123"/>
    </location>
</feature>
<dbReference type="EMBL" id="JXJQ01000008">
    <property type="protein sequence ID" value="KJY62004.1"/>
    <property type="molecule type" value="Genomic_DNA"/>
</dbReference>
<dbReference type="PATRIC" id="fig|1218492.5.peg.1206"/>
<dbReference type="InterPro" id="IPR016747">
    <property type="entry name" value="Phosphotransbutyrylase"/>
</dbReference>
<feature type="transmembrane region" description="Helical" evidence="1">
    <location>
        <begin position="82"/>
        <end position="99"/>
    </location>
</feature>
<dbReference type="Pfam" id="PF04892">
    <property type="entry name" value="VanZ"/>
    <property type="match status" value="1"/>
</dbReference>
<dbReference type="InterPro" id="IPR006976">
    <property type="entry name" value="VanZ-like"/>
</dbReference>
<protein>
    <submittedName>
        <fullName evidence="3">Integral membrane protein</fullName>
    </submittedName>
</protein>
<feature type="transmembrane region" description="Helical" evidence="1">
    <location>
        <begin position="143"/>
        <end position="163"/>
    </location>
</feature>
<reference evidence="3 4" key="1">
    <citation type="submission" date="2015-01" db="EMBL/GenBank/DDBJ databases">
        <title>Comparative genomics of the lactic acid bacteria isolated from the honey bee gut.</title>
        <authorList>
            <person name="Ellegaard K.M."/>
            <person name="Tamarit D."/>
            <person name="Javelind E."/>
            <person name="Olofsson T."/>
            <person name="Andersson S.G."/>
            <person name="Vasquez A."/>
        </authorList>
    </citation>
    <scope>NUCLEOTIDE SEQUENCE [LARGE SCALE GENOMIC DNA]</scope>
    <source>
        <strain evidence="3 4">Bin4</strain>
    </source>
</reference>
<gene>
    <name evidence="3" type="ORF">JG30_10630</name>
</gene>
<dbReference type="NCBIfam" id="NF037970">
    <property type="entry name" value="vanZ_1"/>
    <property type="match status" value="1"/>
</dbReference>
<evidence type="ECO:0000259" key="2">
    <source>
        <dbReference type="Pfam" id="PF04892"/>
    </source>
</evidence>
<keyword evidence="1" id="KW-0472">Membrane</keyword>
<dbReference type="Proteomes" id="UP000033558">
    <property type="component" value="Unassembled WGS sequence"/>
</dbReference>
<feature type="transmembrane region" description="Helical" evidence="1">
    <location>
        <begin position="9"/>
        <end position="30"/>
    </location>
</feature>
<feature type="domain" description="VanZ-like" evidence="2">
    <location>
        <begin position="14"/>
        <end position="158"/>
    </location>
</feature>
<name>A0A0F4LUQ4_9LACO</name>
<dbReference type="OrthoDB" id="291892at2"/>
<evidence type="ECO:0000313" key="4">
    <source>
        <dbReference type="Proteomes" id="UP000033558"/>
    </source>
</evidence>
<dbReference type="PIRSF" id="PIRSF019083">
    <property type="entry name" value="UCP019083_VanZ"/>
    <property type="match status" value="1"/>
</dbReference>
<evidence type="ECO:0000256" key="1">
    <source>
        <dbReference type="SAM" id="Phobius"/>
    </source>
</evidence>
<sequence>MVTVFKKNWLWLSAIAVIIGGLFISSSMTYHQQSLIPQLKYYLAAHPAEAQLQQIDFHYGGQEQSLKTVGYFKLVEFFIRKTAHFMVFGLLGMFSFLFLKNELRHWPLAPWIAWFVVTGWAGFDEFHEMLTGGRTALVADVMLDSAGAFCFIVITVLIWRLWVSYHQKHQRKY</sequence>
<organism evidence="3 4">
    <name type="scientific">Bombilactobacillus mellifer</name>
    <dbReference type="NCBI Taxonomy" id="1218492"/>
    <lineage>
        <taxon>Bacteria</taxon>
        <taxon>Bacillati</taxon>
        <taxon>Bacillota</taxon>
        <taxon>Bacilli</taxon>
        <taxon>Lactobacillales</taxon>
        <taxon>Lactobacillaceae</taxon>
        <taxon>Bombilactobacillus</taxon>
    </lineage>
</organism>
<keyword evidence="1" id="KW-0812">Transmembrane</keyword>
<proteinExistence type="predicted"/>
<dbReference type="STRING" id="1218492.JG30_10630"/>